<protein>
    <submittedName>
        <fullName evidence="2">DUF2812 domain-containing protein</fullName>
    </submittedName>
</protein>
<keyword evidence="1" id="KW-0812">Transmembrane</keyword>
<dbReference type="Proteomes" id="UP001344632">
    <property type="component" value="Unassembled WGS sequence"/>
</dbReference>
<dbReference type="InterPro" id="IPR021359">
    <property type="entry name" value="DUF2812"/>
</dbReference>
<evidence type="ECO:0000256" key="1">
    <source>
        <dbReference type="SAM" id="Phobius"/>
    </source>
</evidence>
<accession>A0ABU6GRE2</accession>
<feature type="transmembrane region" description="Helical" evidence="1">
    <location>
        <begin position="149"/>
        <end position="172"/>
    </location>
</feature>
<feature type="transmembrane region" description="Helical" evidence="1">
    <location>
        <begin position="122"/>
        <end position="143"/>
    </location>
</feature>
<gene>
    <name evidence="2" type="ORF">P4H66_21280</name>
</gene>
<dbReference type="Pfam" id="PF11193">
    <property type="entry name" value="DUF2812"/>
    <property type="match status" value="1"/>
</dbReference>
<keyword evidence="1" id="KW-0472">Membrane</keyword>
<sequence length="183" mass="21749">MGERLEKRYRLTMSWNYEKEEQWINELSEQGLHLKKAGALKSFFTCDPTTRYTYRLDYQPGLKKNRTMQDYLDLYQDAGWEYVVSYGSTWHYFRKEFMPGEPPRLYTDRESLIAQYKKIQRVMGGVFIANIVIFLANMTNLLSRFSDRLWGIIVPVMAFNFIVFVLLGFGYVKMGNKIKKLVK</sequence>
<name>A0ABU6GRE2_9BACL</name>
<dbReference type="EMBL" id="JARLKZ010000016">
    <property type="protein sequence ID" value="MEC0242344.1"/>
    <property type="molecule type" value="Genomic_DNA"/>
</dbReference>
<keyword evidence="1" id="KW-1133">Transmembrane helix</keyword>
<proteinExistence type="predicted"/>
<evidence type="ECO:0000313" key="3">
    <source>
        <dbReference type="Proteomes" id="UP001344632"/>
    </source>
</evidence>
<evidence type="ECO:0000313" key="2">
    <source>
        <dbReference type="EMBL" id="MEC0242344.1"/>
    </source>
</evidence>
<organism evidence="2 3">
    <name type="scientific">Paenibacillus dokdonensis</name>
    <dbReference type="NCBI Taxonomy" id="2567944"/>
    <lineage>
        <taxon>Bacteria</taxon>
        <taxon>Bacillati</taxon>
        <taxon>Bacillota</taxon>
        <taxon>Bacilli</taxon>
        <taxon>Bacillales</taxon>
        <taxon>Paenibacillaceae</taxon>
        <taxon>Paenibacillus</taxon>
    </lineage>
</organism>
<reference evidence="2 3" key="1">
    <citation type="submission" date="2023-03" db="EMBL/GenBank/DDBJ databases">
        <title>Bacillus Genome Sequencing.</title>
        <authorList>
            <person name="Dunlap C."/>
        </authorList>
    </citation>
    <scope>NUCLEOTIDE SEQUENCE [LARGE SCALE GENOMIC DNA]</scope>
    <source>
        <strain evidence="2 3">BD-525</strain>
    </source>
</reference>
<comment type="caution">
    <text evidence="2">The sequence shown here is derived from an EMBL/GenBank/DDBJ whole genome shotgun (WGS) entry which is preliminary data.</text>
</comment>
<dbReference type="RefSeq" id="WP_326090115.1">
    <property type="nucleotide sequence ID" value="NZ_JARLKZ010000016.1"/>
</dbReference>
<keyword evidence="3" id="KW-1185">Reference proteome</keyword>